<keyword evidence="2" id="KW-1185">Reference proteome</keyword>
<organism evidence="1 2">
    <name type="scientific">Zygosaccharomyces mellis</name>
    <dbReference type="NCBI Taxonomy" id="42258"/>
    <lineage>
        <taxon>Eukaryota</taxon>
        <taxon>Fungi</taxon>
        <taxon>Dikarya</taxon>
        <taxon>Ascomycota</taxon>
        <taxon>Saccharomycotina</taxon>
        <taxon>Saccharomycetes</taxon>
        <taxon>Saccharomycetales</taxon>
        <taxon>Saccharomycetaceae</taxon>
        <taxon>Zygosaccharomyces</taxon>
    </lineage>
</organism>
<gene>
    <name evidence="1" type="ORF">ZYGM_004906</name>
</gene>
<evidence type="ECO:0000313" key="1">
    <source>
        <dbReference type="EMBL" id="GCE97351.1"/>
    </source>
</evidence>
<comment type="caution">
    <text evidence="1">The sequence shown here is derived from an EMBL/GenBank/DDBJ whole genome shotgun (WGS) entry which is preliminary data.</text>
</comment>
<evidence type="ECO:0000313" key="2">
    <source>
        <dbReference type="Proteomes" id="UP000301737"/>
    </source>
</evidence>
<dbReference type="Proteomes" id="UP000301737">
    <property type="component" value="Unassembled WGS sequence"/>
</dbReference>
<dbReference type="EMBL" id="BIMX01000001">
    <property type="protein sequence ID" value="GCE97351.1"/>
    <property type="molecule type" value="Genomic_DNA"/>
</dbReference>
<accession>A0A4C2E092</accession>
<name>A0A4C2E092_9SACH</name>
<proteinExistence type="predicted"/>
<dbReference type="OrthoDB" id="10385412at2759"/>
<dbReference type="AlphaFoldDB" id="A0A4C2E092"/>
<protein>
    <submittedName>
        <fullName evidence="1">Uncharacterized protein</fullName>
    </submittedName>
</protein>
<sequence>MRLTDQQRQDLKDKIIGQLNQRYEMTAQQVTKLEQNKLNDLDRAAQTQLDYNDSVSDGSLTVREILELEKKGTTTVD</sequence>
<reference evidence="1 2" key="1">
    <citation type="submission" date="2019-01" db="EMBL/GenBank/DDBJ databases">
        <title>Draft Genome Sequencing of Zygosaccharomyces mellis Ca-7.</title>
        <authorList>
            <person name="Shiwa Y."/>
            <person name="Kanesaki Y."/>
            <person name="Ishige T."/>
            <person name="Mura K."/>
            <person name="Hori T."/>
            <person name="Tamura T."/>
        </authorList>
    </citation>
    <scope>NUCLEOTIDE SEQUENCE [LARGE SCALE GENOMIC DNA]</scope>
    <source>
        <strain evidence="1 2">Ca-7</strain>
    </source>
</reference>